<sequence>MTRTPVSETIPNLEFSPLEQHDVIEMTASVIADALRVERQYLSRYGALSKNEWNEVRGGSGGMRIYMERRRSGSQRWSTSTSDSGAESVELEEIDWIDARSVANSIYSDSVSGSFSSDSFPTRLVDQVRADAESSNTSSSTSSGGLCATPDSVYSRVPMVVGAGQVDGCLEDVAFGLYAGDKVSWKERGTYIKDGYNYSRILSTILGPTAEDPYRFLGVKWFMREEKNLVYGTMIQDRDFLVIEATGITQDGKGEPHGYYVMHSFRHPLVPEYTDRKILRCEISICILSRQVSPNKVHLFTRGFIDPKGSLTPSMAIAVSTKRLSICMKTVEMALSRKLVWLMKQRQRNRTELEAHHNQAMSSRKCEVCAKSFRFLSGNLSFCQVCNACVCSKCTVQRKVVVHATPTTGTKRLLPFCAACILEVKHLPPHQVALDTNLPRVAP</sequence>
<accession>A0A8K1CFS5</accession>
<dbReference type="PANTHER" id="PTHR13510">
    <property type="entry name" value="FYVE-FINGER-CONTAINING RAB5 EFFECTOR PROTEIN RABENOSYN-5-RELATED"/>
    <property type="match status" value="1"/>
</dbReference>
<dbReference type="PROSITE" id="PS50178">
    <property type="entry name" value="ZF_FYVE"/>
    <property type="match status" value="1"/>
</dbReference>
<dbReference type="SUPFAM" id="SSF57903">
    <property type="entry name" value="FYVE/PHD zinc finger"/>
    <property type="match status" value="1"/>
</dbReference>
<dbReference type="Gene3D" id="3.30.530.20">
    <property type="match status" value="1"/>
</dbReference>
<feature type="domain" description="FYVE-type" evidence="5">
    <location>
        <begin position="360"/>
        <end position="425"/>
    </location>
</feature>
<keyword evidence="3" id="KW-0862">Zinc</keyword>
<reference evidence="6" key="1">
    <citation type="submission" date="2019-03" db="EMBL/GenBank/DDBJ databases">
        <title>Long read genome sequence of the mycoparasitic Pythium oligandrum ATCC 38472 isolated from sugarbeet rhizosphere.</title>
        <authorList>
            <person name="Gaulin E."/>
        </authorList>
    </citation>
    <scope>NUCLEOTIDE SEQUENCE</scope>
    <source>
        <strain evidence="6">ATCC 38472_TT</strain>
    </source>
</reference>
<dbReference type="GO" id="GO:0008270">
    <property type="term" value="F:zinc ion binding"/>
    <property type="evidence" value="ECO:0007669"/>
    <property type="project" value="UniProtKB-KW"/>
</dbReference>
<keyword evidence="7" id="KW-1185">Reference proteome</keyword>
<dbReference type="Proteomes" id="UP000794436">
    <property type="component" value="Unassembled WGS sequence"/>
</dbReference>
<evidence type="ECO:0000256" key="3">
    <source>
        <dbReference type="ARBA" id="ARBA00022833"/>
    </source>
</evidence>
<dbReference type="InterPro" id="IPR011011">
    <property type="entry name" value="Znf_FYVE_PHD"/>
</dbReference>
<protein>
    <recommendedName>
        <fullName evidence="5">FYVE-type domain-containing protein</fullName>
    </recommendedName>
</protein>
<gene>
    <name evidence="6" type="ORF">Poli38472_012553</name>
</gene>
<keyword evidence="2 4" id="KW-0863">Zinc-finger</keyword>
<comment type="caution">
    <text evidence="6">The sequence shown here is derived from an EMBL/GenBank/DDBJ whole genome shotgun (WGS) entry which is preliminary data.</text>
</comment>
<evidence type="ECO:0000256" key="2">
    <source>
        <dbReference type="ARBA" id="ARBA00022771"/>
    </source>
</evidence>
<dbReference type="PANTHER" id="PTHR13510:SF44">
    <property type="entry name" value="RABENOSYN-5"/>
    <property type="match status" value="1"/>
</dbReference>
<evidence type="ECO:0000256" key="4">
    <source>
        <dbReference type="PROSITE-ProRule" id="PRU00091"/>
    </source>
</evidence>
<dbReference type="InterPro" id="IPR017455">
    <property type="entry name" value="Znf_FYVE-rel"/>
</dbReference>
<dbReference type="InterPro" id="IPR013083">
    <property type="entry name" value="Znf_RING/FYVE/PHD"/>
</dbReference>
<evidence type="ECO:0000259" key="5">
    <source>
        <dbReference type="PROSITE" id="PS50178"/>
    </source>
</evidence>
<proteinExistence type="predicted"/>
<dbReference type="Gene3D" id="3.30.40.10">
    <property type="entry name" value="Zinc/RING finger domain, C3HC4 (zinc finger)"/>
    <property type="match status" value="1"/>
</dbReference>
<dbReference type="InterPro" id="IPR023393">
    <property type="entry name" value="START-like_dom_sf"/>
</dbReference>
<evidence type="ECO:0000256" key="1">
    <source>
        <dbReference type="ARBA" id="ARBA00022723"/>
    </source>
</evidence>
<dbReference type="AlphaFoldDB" id="A0A8K1CFS5"/>
<keyword evidence="1" id="KW-0479">Metal-binding</keyword>
<dbReference type="EMBL" id="SPLM01000076">
    <property type="protein sequence ID" value="TMW61362.1"/>
    <property type="molecule type" value="Genomic_DNA"/>
</dbReference>
<evidence type="ECO:0000313" key="6">
    <source>
        <dbReference type="EMBL" id="TMW61362.1"/>
    </source>
</evidence>
<organism evidence="6 7">
    <name type="scientific">Pythium oligandrum</name>
    <name type="common">Mycoparasitic fungus</name>
    <dbReference type="NCBI Taxonomy" id="41045"/>
    <lineage>
        <taxon>Eukaryota</taxon>
        <taxon>Sar</taxon>
        <taxon>Stramenopiles</taxon>
        <taxon>Oomycota</taxon>
        <taxon>Peronosporomycetes</taxon>
        <taxon>Pythiales</taxon>
        <taxon>Pythiaceae</taxon>
        <taxon>Pythium</taxon>
    </lineage>
</organism>
<dbReference type="CDD" id="cd00065">
    <property type="entry name" value="FYVE_like_SF"/>
    <property type="match status" value="1"/>
</dbReference>
<dbReference type="InterPro" id="IPR052727">
    <property type="entry name" value="Rab4/Rab5_effector"/>
</dbReference>
<name>A0A8K1CFS5_PYTOL</name>
<evidence type="ECO:0000313" key="7">
    <source>
        <dbReference type="Proteomes" id="UP000794436"/>
    </source>
</evidence>